<dbReference type="OrthoDB" id="3050608at2759"/>
<dbReference type="PANTHER" id="PTHR40462">
    <property type="entry name" value="CHROMOSOME 1, WHOLE GENOME SHOTGUN SEQUENCE"/>
    <property type="match status" value="1"/>
</dbReference>
<evidence type="ECO:0000313" key="2">
    <source>
        <dbReference type="Proteomes" id="UP000076761"/>
    </source>
</evidence>
<reference evidence="1 2" key="1">
    <citation type="journal article" date="2016" name="Mol. Biol. Evol.">
        <title>Comparative Genomics of Early-Diverging Mushroom-Forming Fungi Provides Insights into the Origins of Lignocellulose Decay Capabilities.</title>
        <authorList>
            <person name="Nagy L.G."/>
            <person name="Riley R."/>
            <person name="Tritt A."/>
            <person name="Adam C."/>
            <person name="Daum C."/>
            <person name="Floudas D."/>
            <person name="Sun H."/>
            <person name="Yadav J.S."/>
            <person name="Pangilinan J."/>
            <person name="Larsson K.H."/>
            <person name="Matsuura K."/>
            <person name="Barry K."/>
            <person name="Labutti K."/>
            <person name="Kuo R."/>
            <person name="Ohm R.A."/>
            <person name="Bhattacharya S.S."/>
            <person name="Shirouzu T."/>
            <person name="Yoshinaga Y."/>
            <person name="Martin F.M."/>
            <person name="Grigoriev I.V."/>
            <person name="Hibbett D.S."/>
        </authorList>
    </citation>
    <scope>NUCLEOTIDE SEQUENCE [LARGE SCALE GENOMIC DNA]</scope>
    <source>
        <strain evidence="1 2">HHB14362 ss-1</strain>
    </source>
</reference>
<evidence type="ECO:0000313" key="1">
    <source>
        <dbReference type="EMBL" id="KZT28730.1"/>
    </source>
</evidence>
<dbReference type="InParanoid" id="A0A165UUP7"/>
<dbReference type="PANTHER" id="PTHR40462:SF1">
    <property type="entry name" value="EXPRESSED PROTEIN"/>
    <property type="match status" value="1"/>
</dbReference>
<dbReference type="AlphaFoldDB" id="A0A165UUP7"/>
<keyword evidence="2" id="KW-1185">Reference proteome</keyword>
<dbReference type="Proteomes" id="UP000076761">
    <property type="component" value="Unassembled WGS sequence"/>
</dbReference>
<proteinExistence type="predicted"/>
<organism evidence="1 2">
    <name type="scientific">Neolentinus lepideus HHB14362 ss-1</name>
    <dbReference type="NCBI Taxonomy" id="1314782"/>
    <lineage>
        <taxon>Eukaryota</taxon>
        <taxon>Fungi</taxon>
        <taxon>Dikarya</taxon>
        <taxon>Basidiomycota</taxon>
        <taxon>Agaricomycotina</taxon>
        <taxon>Agaricomycetes</taxon>
        <taxon>Gloeophyllales</taxon>
        <taxon>Gloeophyllaceae</taxon>
        <taxon>Neolentinus</taxon>
    </lineage>
</organism>
<gene>
    <name evidence="1" type="ORF">NEOLEDRAFT_1128918</name>
</gene>
<accession>A0A165UUP7</accession>
<protein>
    <submittedName>
        <fullName evidence="1">Uncharacterized protein</fullName>
    </submittedName>
</protein>
<sequence>MGGGGPASEANEDILDKTIDFFQEHVLRQGDQSNETALEQLKDEQISDGLRRAYKSVTGHELPIKDKPH</sequence>
<name>A0A165UUP7_9AGAM</name>
<dbReference type="EMBL" id="KV425556">
    <property type="protein sequence ID" value="KZT28730.1"/>
    <property type="molecule type" value="Genomic_DNA"/>
</dbReference>